<keyword evidence="3" id="KW-1185">Reference proteome</keyword>
<feature type="compositionally biased region" description="Low complexity" evidence="1">
    <location>
        <begin position="364"/>
        <end position="375"/>
    </location>
</feature>
<feature type="region of interest" description="Disordered" evidence="1">
    <location>
        <begin position="337"/>
        <end position="397"/>
    </location>
</feature>
<dbReference type="AlphaFoldDB" id="A0AAN8RJR2"/>
<protein>
    <submittedName>
        <fullName evidence="2">Uncharacterized protein</fullName>
    </submittedName>
</protein>
<name>A0AAN8RJR2_9PEZI</name>
<evidence type="ECO:0000313" key="3">
    <source>
        <dbReference type="Proteomes" id="UP001313282"/>
    </source>
</evidence>
<reference evidence="2 3" key="1">
    <citation type="submission" date="2019-10" db="EMBL/GenBank/DDBJ databases">
        <authorList>
            <person name="Palmer J.M."/>
        </authorList>
    </citation>
    <scope>NUCLEOTIDE SEQUENCE [LARGE SCALE GENOMIC DNA]</scope>
    <source>
        <strain evidence="2 3">TWF718</strain>
    </source>
</reference>
<feature type="compositionally biased region" description="Basic and acidic residues" evidence="1">
    <location>
        <begin position="206"/>
        <end position="225"/>
    </location>
</feature>
<gene>
    <name evidence="2" type="ORF">TWF718_002431</name>
</gene>
<evidence type="ECO:0000256" key="1">
    <source>
        <dbReference type="SAM" id="MobiDB-lite"/>
    </source>
</evidence>
<evidence type="ECO:0000313" key="2">
    <source>
        <dbReference type="EMBL" id="KAK6331893.1"/>
    </source>
</evidence>
<accession>A0AAN8RJR2</accession>
<organism evidence="2 3">
    <name type="scientific">Orbilia javanica</name>
    <dbReference type="NCBI Taxonomy" id="47235"/>
    <lineage>
        <taxon>Eukaryota</taxon>
        <taxon>Fungi</taxon>
        <taxon>Dikarya</taxon>
        <taxon>Ascomycota</taxon>
        <taxon>Pezizomycotina</taxon>
        <taxon>Orbiliomycetes</taxon>
        <taxon>Orbiliales</taxon>
        <taxon>Orbiliaceae</taxon>
        <taxon>Orbilia</taxon>
    </lineage>
</organism>
<proteinExistence type="predicted"/>
<sequence>MVLEPPSSPAIRAIRTDTQLDAREYGIGIRHGGRGISTMPNIHYNRQTVGNTNEQIRPPANPAPPAVQDRRAFSAEEPFASRLANAQTTEIRSTTNNLRMPKFGQGDARAFENYNTIQNVQQNEHRSSDYQIHYPVRHLGPPQVVPDFVRFPERGPPNQLGALMPHIGNYLPGPSGPLAPPGQLHLPNVSIDDASNHLTQPVRNSRPYDEYDSARQRLEPRDPRNPHGHGTLRQHSAPHLSNYAPFDPEIEMRARYPPYAIDPTGHLNNTPTKGQVRPREAGLGFPRINEFRGPYQDSLAAGPYQGGFATGPYHGGLVAAQNGPSYPDFATLSGGRSFNNFSPTRGGGMQQTERSESPQATVFRRSPSSESRLPSITYTSTDTNENDENNGNAQRHR</sequence>
<comment type="caution">
    <text evidence="2">The sequence shown here is derived from an EMBL/GenBank/DDBJ whole genome shotgun (WGS) entry which is preliminary data.</text>
</comment>
<dbReference type="Proteomes" id="UP001313282">
    <property type="component" value="Unassembled WGS sequence"/>
</dbReference>
<dbReference type="EMBL" id="JAVHNR010000010">
    <property type="protein sequence ID" value="KAK6331893.1"/>
    <property type="molecule type" value="Genomic_DNA"/>
</dbReference>
<feature type="region of interest" description="Disordered" evidence="1">
    <location>
        <begin position="174"/>
        <end position="240"/>
    </location>
</feature>